<dbReference type="GO" id="GO:0016787">
    <property type="term" value="F:hydrolase activity"/>
    <property type="evidence" value="ECO:0007669"/>
    <property type="project" value="UniProtKB-KW"/>
</dbReference>
<sequence>MNPAARLGPFRFTRRSLLGRGAVGFASAAGATLLNPFRSLAQSSTPETRVAETKYGRIRGLRENGVFAFKGVPYAGSVSGTNRFKPAPPPTPWIGVRDAMTLGAPSIQPPGGTYGIDEPAPSEDCLSLNVWTPACDHPKRPVMFYCHGGGFTSGSAGAFFQDGANLAREYDVVVVETNHRLGLLGLLYLGEFGSDEFAGSGTQLLSDLRHGLEWVRDNIGQFGGDADNVTIFGESGGGWKVSCLLAMPSAANLFHKASIESGPMLHGLPQDRAAATTRAVLQQLGLGPNDWRKLLQLPAADLLKAQVAILSIPKSGPDTINLWPVLGPTLPHHPFAPAAPPFAANKPLIIGTCHDEANFFLGKDLAAYSLTTESLMERLTGAHGEHAHAIYDAYHRSRPEDSPTDLYIAIETAQRFRTDSITLAERKVAQQATQHDAATYMYVYTHGCDELVPGTQHKRGAYHSWDVAFRFDNLFPGGDGKPKSDLQAYLLKAIGSDEASRAASIQTAHNLSEMWATFARTGQPAAKGQPAWPAYKLPQRATMMLDANCRVVNDPEPLERRVWADLPRDPS</sequence>
<dbReference type="SUPFAM" id="SSF53474">
    <property type="entry name" value="alpha/beta-Hydrolases"/>
    <property type="match status" value="1"/>
</dbReference>
<reference evidence="5 6" key="1">
    <citation type="submission" date="2016-10" db="EMBL/GenBank/DDBJ databases">
        <authorList>
            <person name="de Groot N.N."/>
        </authorList>
    </citation>
    <scope>NUCLEOTIDE SEQUENCE [LARGE SCALE GENOMIC DNA]</scope>
    <source>
        <strain evidence="5 6">DSM 22489</strain>
    </source>
</reference>
<evidence type="ECO:0000256" key="3">
    <source>
        <dbReference type="RuleBase" id="RU361235"/>
    </source>
</evidence>
<comment type="similarity">
    <text evidence="1 3">Belongs to the type-B carboxylesterase/lipase family.</text>
</comment>
<dbReference type="InterPro" id="IPR002018">
    <property type="entry name" value="CarbesteraseB"/>
</dbReference>
<organism evidence="5 6">
    <name type="scientific">Bryocella elongata</name>
    <dbReference type="NCBI Taxonomy" id="863522"/>
    <lineage>
        <taxon>Bacteria</taxon>
        <taxon>Pseudomonadati</taxon>
        <taxon>Acidobacteriota</taxon>
        <taxon>Terriglobia</taxon>
        <taxon>Terriglobales</taxon>
        <taxon>Acidobacteriaceae</taxon>
        <taxon>Bryocella</taxon>
    </lineage>
</organism>
<dbReference type="EC" id="3.1.1.-" evidence="3"/>
<dbReference type="OrthoDB" id="9775851at2"/>
<evidence type="ECO:0000313" key="5">
    <source>
        <dbReference type="EMBL" id="SEG25699.1"/>
    </source>
</evidence>
<evidence type="ECO:0000256" key="2">
    <source>
        <dbReference type="ARBA" id="ARBA00022801"/>
    </source>
</evidence>
<keyword evidence="6" id="KW-1185">Reference proteome</keyword>
<dbReference type="EMBL" id="FNVA01000003">
    <property type="protein sequence ID" value="SEG25699.1"/>
    <property type="molecule type" value="Genomic_DNA"/>
</dbReference>
<proteinExistence type="inferred from homology"/>
<dbReference type="PANTHER" id="PTHR11559">
    <property type="entry name" value="CARBOXYLESTERASE"/>
    <property type="match status" value="1"/>
</dbReference>
<dbReference type="Gene3D" id="3.40.50.1820">
    <property type="entry name" value="alpha/beta hydrolase"/>
    <property type="match status" value="1"/>
</dbReference>
<accession>A0A1H5YNH5</accession>
<dbReference type="InterPro" id="IPR029058">
    <property type="entry name" value="AB_hydrolase_fold"/>
</dbReference>
<dbReference type="Proteomes" id="UP000236728">
    <property type="component" value="Unassembled WGS sequence"/>
</dbReference>
<dbReference type="Pfam" id="PF00135">
    <property type="entry name" value="COesterase"/>
    <property type="match status" value="1"/>
</dbReference>
<dbReference type="InterPro" id="IPR050309">
    <property type="entry name" value="Type-B_Carboxylest/Lipase"/>
</dbReference>
<name>A0A1H5YNH5_9BACT</name>
<keyword evidence="2 3" id="KW-0378">Hydrolase</keyword>
<dbReference type="RefSeq" id="WP_103933258.1">
    <property type="nucleotide sequence ID" value="NZ_FNVA01000003.1"/>
</dbReference>
<dbReference type="PROSITE" id="PS51318">
    <property type="entry name" value="TAT"/>
    <property type="match status" value="1"/>
</dbReference>
<feature type="domain" description="Carboxylesterase type B" evidence="4">
    <location>
        <begin position="49"/>
        <end position="549"/>
    </location>
</feature>
<evidence type="ECO:0000259" key="4">
    <source>
        <dbReference type="Pfam" id="PF00135"/>
    </source>
</evidence>
<dbReference type="InterPro" id="IPR006311">
    <property type="entry name" value="TAT_signal"/>
</dbReference>
<dbReference type="AlphaFoldDB" id="A0A1H5YNH5"/>
<dbReference type="PROSITE" id="PS00122">
    <property type="entry name" value="CARBOXYLESTERASE_B_1"/>
    <property type="match status" value="1"/>
</dbReference>
<dbReference type="InterPro" id="IPR019826">
    <property type="entry name" value="Carboxylesterase_B_AS"/>
</dbReference>
<gene>
    <name evidence="5" type="ORF">SAMN05421819_2406</name>
</gene>
<protein>
    <recommendedName>
        <fullName evidence="3">Carboxylic ester hydrolase</fullName>
        <ecNumber evidence="3">3.1.1.-</ecNumber>
    </recommendedName>
</protein>
<evidence type="ECO:0000256" key="1">
    <source>
        <dbReference type="ARBA" id="ARBA00005964"/>
    </source>
</evidence>
<evidence type="ECO:0000313" key="6">
    <source>
        <dbReference type="Proteomes" id="UP000236728"/>
    </source>
</evidence>